<dbReference type="SUPFAM" id="SSF52540">
    <property type="entry name" value="P-loop containing nucleoside triphosphate hydrolases"/>
    <property type="match status" value="1"/>
</dbReference>
<accession>A0A165YW27</accession>
<feature type="domain" description="Endonuclease GajA/Old nuclease/RecF-like AAA" evidence="1">
    <location>
        <begin position="1"/>
        <end position="378"/>
    </location>
</feature>
<name>A0A165YW27_METOA</name>
<evidence type="ECO:0000259" key="1">
    <source>
        <dbReference type="Pfam" id="PF13175"/>
    </source>
</evidence>
<dbReference type="PANTHER" id="PTHR40396:SF1">
    <property type="entry name" value="ATPASE AAA-TYPE CORE DOMAIN-CONTAINING PROTEIN"/>
    <property type="match status" value="1"/>
</dbReference>
<dbReference type="PANTHER" id="PTHR40396">
    <property type="entry name" value="ATPASE-LIKE PROTEIN"/>
    <property type="match status" value="1"/>
</dbReference>
<dbReference type="PATRIC" id="fig|66851.6.peg.2191"/>
<keyword evidence="3" id="KW-1185">Reference proteome</keyword>
<dbReference type="Proteomes" id="UP000077428">
    <property type="component" value="Unassembled WGS sequence"/>
</dbReference>
<evidence type="ECO:0000313" key="3">
    <source>
        <dbReference type="Proteomes" id="UP000077428"/>
    </source>
</evidence>
<dbReference type="EMBL" id="LWMU01000136">
    <property type="protein sequence ID" value="KZX09936.1"/>
    <property type="molecule type" value="Genomic_DNA"/>
</dbReference>
<dbReference type="PROSITE" id="PS51257">
    <property type="entry name" value="PROKAR_LIPOPROTEIN"/>
    <property type="match status" value="1"/>
</dbReference>
<dbReference type="InterPro" id="IPR014555">
    <property type="entry name" value="RecF-like"/>
</dbReference>
<dbReference type="InterPro" id="IPR027417">
    <property type="entry name" value="P-loop_NTPase"/>
</dbReference>
<proteinExistence type="predicted"/>
<dbReference type="InterPro" id="IPR041685">
    <property type="entry name" value="AAA_GajA/Old/RecF-like"/>
</dbReference>
<evidence type="ECO:0000313" key="2">
    <source>
        <dbReference type="EMBL" id="KZX09936.1"/>
    </source>
</evidence>
<gene>
    <name evidence="2" type="ORF">MBORA_19980</name>
</gene>
<dbReference type="Gene3D" id="3.40.50.300">
    <property type="entry name" value="P-loop containing nucleotide triphosphate hydrolases"/>
    <property type="match status" value="1"/>
</dbReference>
<dbReference type="RefSeq" id="WP_063720624.1">
    <property type="nucleotide sequence ID" value="NZ_CAJVUI010000002.1"/>
</dbReference>
<dbReference type="Pfam" id="PF13175">
    <property type="entry name" value="AAA_15"/>
    <property type="match status" value="1"/>
</dbReference>
<sequence>MQLSKIEIKNFKSFNDISLSLNNFSVLIGACASGKSNFIEIFKFLNDIADDFEKAISKHGGDYYLKNFKLNSQDNPCYLKVTFNNLNYGGYLFPILGSRVGLNDDEVIIIDFKQIDYELKFNFSISDSYDILNEMVKFSCNFYKVNNNEELPKNFDEEHKICENSILLHNFKGKVIAKLEQEMDIIRIENIIHDSLLDMVNNSNNENKLIINSPLSAVPIPWNSLFKDMVFYDFHPKLCKGISAIEGDSTLTEYGDNLPVILDNILRDNEKRRQFLNLITNMLPYIEDINVEKIIEERRVFTLLERYTNTNIPAPLISDGTSDIIALIVALYFEKSKFVLIEEPERNVHPALLSKIVQMMIESSKKKQIIITTHSPEILKCVDLKDIYLISRDLDGFSVISKPINNEIIKPFIEELGIDEVFIDDYLGLSDE</sequence>
<protein>
    <recommendedName>
        <fullName evidence="1">Endonuclease GajA/Old nuclease/RecF-like AAA domain-containing protein</fullName>
    </recommendedName>
</protein>
<reference evidence="3" key="1">
    <citation type="journal article" date="2016" name="Genome Announc.">
        <title>Draft Genome Sequences of Methanobrevibacter curvatus DSM11111, Methanobrevibacter cuticularis DSM11139, Methanobrevibacter filiformis DSM11501, and Methanobrevibacter oralis DSM7256.</title>
        <authorList>
            <person name="Poehlein A."/>
            <person name="Seedorf H."/>
        </authorList>
    </citation>
    <scope>NUCLEOTIDE SEQUENCE [LARGE SCALE GENOMIC DNA]</scope>
    <source>
        <strain evidence="3">DSM 7256 / JCM 30027 / ZR</strain>
    </source>
</reference>
<dbReference type="AlphaFoldDB" id="A0A165YW27"/>
<dbReference type="PIRSF" id="PIRSF029347">
    <property type="entry name" value="RecF"/>
    <property type="match status" value="1"/>
</dbReference>
<dbReference type="STRING" id="66851.MBORA_19980"/>
<dbReference type="OrthoDB" id="25344at2157"/>
<comment type="caution">
    <text evidence="2">The sequence shown here is derived from an EMBL/GenBank/DDBJ whole genome shotgun (WGS) entry which is preliminary data.</text>
</comment>
<organism evidence="2 3">
    <name type="scientific">Methanobrevibacter oralis</name>
    <dbReference type="NCBI Taxonomy" id="66851"/>
    <lineage>
        <taxon>Archaea</taxon>
        <taxon>Methanobacteriati</taxon>
        <taxon>Methanobacteriota</taxon>
        <taxon>Methanomada group</taxon>
        <taxon>Methanobacteria</taxon>
        <taxon>Methanobacteriales</taxon>
        <taxon>Methanobacteriaceae</taxon>
        <taxon>Methanobrevibacter</taxon>
    </lineage>
</organism>